<protein>
    <submittedName>
        <fullName evidence="2">Uncharacterized protein</fullName>
    </submittedName>
</protein>
<feature type="compositionally biased region" description="Low complexity" evidence="1">
    <location>
        <begin position="40"/>
        <end position="51"/>
    </location>
</feature>
<gene>
    <name evidence="2" type="ORF">C6P46_000174</name>
</gene>
<name>A0A9P6W9C2_RHOMI</name>
<dbReference type="OrthoDB" id="3364747at2759"/>
<feature type="region of interest" description="Disordered" evidence="1">
    <location>
        <begin position="161"/>
        <end position="186"/>
    </location>
</feature>
<evidence type="ECO:0000313" key="3">
    <source>
        <dbReference type="Proteomes" id="UP000777482"/>
    </source>
</evidence>
<reference evidence="2 3" key="1">
    <citation type="submission" date="2020-11" db="EMBL/GenBank/DDBJ databases">
        <title>Kefir isolates.</title>
        <authorList>
            <person name="Marcisauskas S."/>
            <person name="Kim Y."/>
            <person name="Blasche S."/>
        </authorList>
    </citation>
    <scope>NUCLEOTIDE SEQUENCE [LARGE SCALE GENOMIC DNA]</scope>
    <source>
        <strain evidence="2 3">KR</strain>
    </source>
</reference>
<dbReference type="AlphaFoldDB" id="A0A9P6W9C2"/>
<dbReference type="EMBL" id="PUHQ01000001">
    <property type="protein sequence ID" value="KAG0667637.1"/>
    <property type="molecule type" value="Genomic_DNA"/>
</dbReference>
<dbReference type="Proteomes" id="UP000777482">
    <property type="component" value="Unassembled WGS sequence"/>
</dbReference>
<feature type="region of interest" description="Disordered" evidence="1">
    <location>
        <begin position="1"/>
        <end position="114"/>
    </location>
</feature>
<feature type="compositionally biased region" description="Polar residues" evidence="1">
    <location>
        <begin position="1"/>
        <end position="15"/>
    </location>
</feature>
<accession>A0A9P6W9C2</accession>
<proteinExistence type="predicted"/>
<sequence>MASHTTTNYTISQPTGVDGQVRLEAGTIDKTVSPEPAPVAPAAQPAVLPVAHTHAPGEEIDPKVIKQRKEQQKHLEKELDREAQLDEKEIKAREKDAKGVSKEEEKAHDAEEKARKAFEKVKAKYDSALQDLQEAQAELDSKIQDRARLTEQRRLAELKIQEQVQAKQSHDAARDQARASGPAAGL</sequence>
<comment type="caution">
    <text evidence="2">The sequence shown here is derived from an EMBL/GenBank/DDBJ whole genome shotgun (WGS) entry which is preliminary data.</text>
</comment>
<feature type="compositionally biased region" description="Basic and acidic residues" evidence="1">
    <location>
        <begin position="168"/>
        <end position="177"/>
    </location>
</feature>
<evidence type="ECO:0000256" key="1">
    <source>
        <dbReference type="SAM" id="MobiDB-lite"/>
    </source>
</evidence>
<evidence type="ECO:0000313" key="2">
    <source>
        <dbReference type="EMBL" id="KAG0667637.1"/>
    </source>
</evidence>
<feature type="compositionally biased region" description="Basic and acidic residues" evidence="1">
    <location>
        <begin position="55"/>
        <end position="114"/>
    </location>
</feature>
<organism evidence="2 3">
    <name type="scientific">Rhodotorula mucilaginosa</name>
    <name type="common">Yeast</name>
    <name type="synonym">Rhodotorula rubra</name>
    <dbReference type="NCBI Taxonomy" id="5537"/>
    <lineage>
        <taxon>Eukaryota</taxon>
        <taxon>Fungi</taxon>
        <taxon>Dikarya</taxon>
        <taxon>Basidiomycota</taxon>
        <taxon>Pucciniomycotina</taxon>
        <taxon>Microbotryomycetes</taxon>
        <taxon>Sporidiobolales</taxon>
        <taxon>Sporidiobolaceae</taxon>
        <taxon>Rhodotorula</taxon>
    </lineage>
</organism>
<keyword evidence="3" id="KW-1185">Reference proteome</keyword>